<dbReference type="KEGG" id="bvv:BHK69_14330"/>
<accession>A0A1D7U274</accession>
<dbReference type="EMBL" id="CP017147">
    <property type="protein sequence ID" value="AOO81475.1"/>
    <property type="molecule type" value="Genomic_DNA"/>
</dbReference>
<evidence type="ECO:0000313" key="1">
    <source>
        <dbReference type="EMBL" id="AOO81475.1"/>
    </source>
</evidence>
<dbReference type="AlphaFoldDB" id="A0A1D7U274"/>
<protein>
    <submittedName>
        <fullName evidence="1">Uncharacterized protein</fullName>
    </submittedName>
</protein>
<name>A0A1D7U274_9HYPH</name>
<dbReference type="OrthoDB" id="7851523at2"/>
<keyword evidence="2" id="KW-1185">Reference proteome</keyword>
<organism evidence="1 2">
    <name type="scientific">Bosea vaviloviae</name>
    <dbReference type="NCBI Taxonomy" id="1526658"/>
    <lineage>
        <taxon>Bacteria</taxon>
        <taxon>Pseudomonadati</taxon>
        <taxon>Pseudomonadota</taxon>
        <taxon>Alphaproteobacteria</taxon>
        <taxon>Hyphomicrobiales</taxon>
        <taxon>Boseaceae</taxon>
        <taxon>Bosea</taxon>
    </lineage>
</organism>
<gene>
    <name evidence="1" type="ORF">BHK69_14330</name>
</gene>
<dbReference type="RefSeq" id="WP_069690687.1">
    <property type="nucleotide sequence ID" value="NZ_CP017147.1"/>
</dbReference>
<evidence type="ECO:0000313" key="2">
    <source>
        <dbReference type="Proteomes" id="UP000094969"/>
    </source>
</evidence>
<dbReference type="STRING" id="1526658.BHK69_14330"/>
<reference evidence="1 2" key="1">
    <citation type="journal article" date="2015" name="Antonie Van Leeuwenhoek">
        <title>Bosea vaviloviae sp. nov., a new species of slow-growing rhizobia isolated from nodules of the relict species Vavilovia formosa (Stev.) Fed.</title>
        <authorList>
            <person name="Safronova V.I."/>
            <person name="Kuznetsova I.G."/>
            <person name="Sazanova A.L."/>
            <person name="Kimeklis A.K."/>
            <person name="Belimov A.A."/>
            <person name="Andronov E.E."/>
            <person name="Pinaev A.G."/>
            <person name="Chizhevskaya E.P."/>
            <person name="Pukhaev A.R."/>
            <person name="Popov K.P."/>
            <person name="Willems A."/>
            <person name="Tikhonovich I.A."/>
        </authorList>
    </citation>
    <scope>NUCLEOTIDE SEQUENCE [LARGE SCALE GENOMIC DNA]</scope>
    <source>
        <strain evidence="1 2">Vaf18</strain>
    </source>
</reference>
<dbReference type="Proteomes" id="UP000094969">
    <property type="component" value="Chromosome"/>
</dbReference>
<proteinExistence type="predicted"/>
<sequence length="151" mass="16252">MTSPEAAPTEPSPLAAYKAILRAVIENRPSGTRQRLAEALGKNRSFISQIISPAYATPVPVQHLETIFHLCHFAPSERQAFLNAYRAAHPGRLEVVDATRPMRRLVVELPDFGSPDLNARADHIVLGVARGLVSLIPAAAEDEADTQGGAP</sequence>